<keyword evidence="1" id="KW-0812">Transmembrane</keyword>
<name>A0A8F5VM35_METHU</name>
<dbReference type="AlphaFoldDB" id="A0A8F5VM35"/>
<organism evidence="2 3">
    <name type="scientific">Methanospirillum hungatei</name>
    <dbReference type="NCBI Taxonomy" id="2203"/>
    <lineage>
        <taxon>Archaea</taxon>
        <taxon>Methanobacteriati</taxon>
        <taxon>Methanobacteriota</taxon>
        <taxon>Stenosarchaea group</taxon>
        <taxon>Methanomicrobia</taxon>
        <taxon>Methanomicrobiales</taxon>
        <taxon>Methanospirillaceae</taxon>
        <taxon>Methanospirillum</taxon>
    </lineage>
</organism>
<proteinExistence type="predicted"/>
<gene>
    <name evidence="2" type="ORF">KSK55_08380</name>
</gene>
<dbReference type="OrthoDB" id="373955at2157"/>
<reference evidence="2 3" key="1">
    <citation type="submission" date="2021-06" db="EMBL/GenBank/DDBJ databases">
        <title>Complete genome sequence of the secondary alcohol utilizing methanogen Methanospirillum hungatei strain GP1.</title>
        <authorList>
            <person name="Day L.A."/>
            <person name="Costa K.C."/>
        </authorList>
    </citation>
    <scope>NUCLEOTIDE SEQUENCE [LARGE SCALE GENOMIC DNA]</scope>
    <source>
        <strain evidence="2 3">GP1</strain>
    </source>
</reference>
<evidence type="ECO:0000256" key="1">
    <source>
        <dbReference type="SAM" id="Phobius"/>
    </source>
</evidence>
<keyword evidence="1" id="KW-1133">Transmembrane helix</keyword>
<evidence type="ECO:0000313" key="3">
    <source>
        <dbReference type="Proteomes" id="UP000694228"/>
    </source>
</evidence>
<keyword evidence="1" id="KW-0472">Membrane</keyword>
<accession>A0A8F5VM35</accession>
<dbReference type="EMBL" id="CP077107">
    <property type="protein sequence ID" value="QXO93408.1"/>
    <property type="molecule type" value="Genomic_DNA"/>
</dbReference>
<dbReference type="Proteomes" id="UP000694228">
    <property type="component" value="Chromosome"/>
</dbReference>
<sequence>MIELVLAAGCGVTSIINVLCTVLLWMRYADQAGIISVVRTDEDGDVTVRYPFLSREK</sequence>
<protein>
    <submittedName>
        <fullName evidence="2">Uncharacterized protein</fullName>
    </submittedName>
</protein>
<evidence type="ECO:0000313" key="2">
    <source>
        <dbReference type="EMBL" id="QXO93408.1"/>
    </source>
</evidence>
<feature type="transmembrane region" description="Helical" evidence="1">
    <location>
        <begin position="6"/>
        <end position="26"/>
    </location>
</feature>